<evidence type="ECO:0000313" key="1">
    <source>
        <dbReference type="EMBL" id="PYE80940.1"/>
    </source>
</evidence>
<sequence>MLSCQKNIDHLNIESELKGNTFDIISIEEKDTLTIEFKDSTYSVFSSSAFFEAMYRKLPWRVTTFDNNQFLVMAYKTFAIKQLDKNTFDGLLIGVKDYEYTLKKRNPKWNKELLIGTWVMNELNDYYKNDSIPKTPPNLIPPPLPPPNFKHKRDFQEQSLYDITLDSINVKYGYSESKSKIHINSSFEFITMDVKSNFRITEQVWKIKTLTDSIMVVDKIIMENNDDYNGVNVKTIENIVLIKKRFANTVYN</sequence>
<keyword evidence="2" id="KW-1185">Reference proteome</keyword>
<accession>A0A2V4WVG2</accession>
<gene>
    <name evidence="1" type="ORF">DFQ11_10320</name>
</gene>
<reference evidence="1 2" key="1">
    <citation type="submission" date="2018-06" db="EMBL/GenBank/DDBJ databases">
        <title>Genomic Encyclopedia of Type Strains, Phase III (KMG-III): the genomes of soil and plant-associated and newly described type strains.</title>
        <authorList>
            <person name="Whitman W."/>
        </authorList>
    </citation>
    <scope>NUCLEOTIDE SEQUENCE [LARGE SCALE GENOMIC DNA]</scope>
    <source>
        <strain evidence="1 2">CECT 7945</strain>
    </source>
</reference>
<protein>
    <submittedName>
        <fullName evidence="1">Uncharacterized protein</fullName>
    </submittedName>
</protein>
<dbReference type="EMBL" id="QJTD01000003">
    <property type="protein sequence ID" value="PYE80940.1"/>
    <property type="molecule type" value="Genomic_DNA"/>
</dbReference>
<name>A0A2V4WVG2_9FLAO</name>
<comment type="caution">
    <text evidence="1">The sequence shown here is derived from an EMBL/GenBank/DDBJ whole genome shotgun (WGS) entry which is preliminary data.</text>
</comment>
<dbReference type="Proteomes" id="UP000248054">
    <property type="component" value="Unassembled WGS sequence"/>
</dbReference>
<proteinExistence type="predicted"/>
<dbReference type="AlphaFoldDB" id="A0A2V4WVG2"/>
<evidence type="ECO:0000313" key="2">
    <source>
        <dbReference type="Proteomes" id="UP000248054"/>
    </source>
</evidence>
<organism evidence="1 2">
    <name type="scientific">Winogradskyella epiphytica</name>
    <dbReference type="NCBI Taxonomy" id="262005"/>
    <lineage>
        <taxon>Bacteria</taxon>
        <taxon>Pseudomonadati</taxon>
        <taxon>Bacteroidota</taxon>
        <taxon>Flavobacteriia</taxon>
        <taxon>Flavobacteriales</taxon>
        <taxon>Flavobacteriaceae</taxon>
        <taxon>Winogradskyella</taxon>
    </lineage>
</organism>